<reference evidence="4 5" key="1">
    <citation type="submission" date="2018-11" db="EMBL/GenBank/DDBJ databases">
        <authorList>
            <person name="Mardanov A.V."/>
            <person name="Ravin N.V."/>
            <person name="Dedysh S.N."/>
        </authorList>
    </citation>
    <scope>NUCLEOTIDE SEQUENCE [LARGE SCALE GENOMIC DNA]</scope>
    <source>
        <strain evidence="4 5">AF10</strain>
    </source>
</reference>
<evidence type="ECO:0000313" key="4">
    <source>
        <dbReference type="EMBL" id="RXH55296.1"/>
    </source>
</evidence>
<keyword evidence="2" id="KW-0812">Transmembrane</keyword>
<dbReference type="EMBL" id="RDSM01000003">
    <property type="protein sequence ID" value="RXH55296.1"/>
    <property type="molecule type" value="Genomic_DNA"/>
</dbReference>
<evidence type="ECO:0000256" key="1">
    <source>
        <dbReference type="ARBA" id="ARBA00022801"/>
    </source>
</evidence>
<comment type="caution">
    <text evidence="4">The sequence shown here is derived from an EMBL/GenBank/DDBJ whole genome shotgun (WGS) entry which is preliminary data.</text>
</comment>
<keyword evidence="1" id="KW-0378">Hydrolase</keyword>
<dbReference type="OrthoDB" id="311592at2"/>
<feature type="transmembrane region" description="Helical" evidence="2">
    <location>
        <begin position="52"/>
        <end position="73"/>
    </location>
</feature>
<dbReference type="GO" id="GO:0016791">
    <property type="term" value="F:phosphatase activity"/>
    <property type="evidence" value="ECO:0007669"/>
    <property type="project" value="TreeGrafter"/>
</dbReference>
<dbReference type="InterPro" id="IPR052016">
    <property type="entry name" value="Bact_Sigma-Reg"/>
</dbReference>
<dbReference type="SUPFAM" id="SSF81606">
    <property type="entry name" value="PP2C-like"/>
    <property type="match status" value="1"/>
</dbReference>
<dbReference type="SMART" id="SM00331">
    <property type="entry name" value="PP2C_SIG"/>
    <property type="match status" value="1"/>
</dbReference>
<evidence type="ECO:0000259" key="3">
    <source>
        <dbReference type="SMART" id="SM00331"/>
    </source>
</evidence>
<dbReference type="PANTHER" id="PTHR43156:SF2">
    <property type="entry name" value="STAGE II SPORULATION PROTEIN E"/>
    <property type="match status" value="1"/>
</dbReference>
<dbReference type="Gene3D" id="3.60.40.10">
    <property type="entry name" value="PPM-type phosphatase domain"/>
    <property type="match status" value="1"/>
</dbReference>
<dbReference type="RefSeq" id="WP_128914939.1">
    <property type="nucleotide sequence ID" value="NZ_RDSM01000003.1"/>
</dbReference>
<dbReference type="AlphaFoldDB" id="A0A4Q0T1I9"/>
<feature type="transmembrane region" description="Helical" evidence="2">
    <location>
        <begin position="20"/>
        <end position="40"/>
    </location>
</feature>
<feature type="transmembrane region" description="Helical" evidence="2">
    <location>
        <begin position="80"/>
        <end position="101"/>
    </location>
</feature>
<gene>
    <name evidence="4" type="ORF">GRAN_4400</name>
</gene>
<feature type="domain" description="PPM-type phosphatase" evidence="3">
    <location>
        <begin position="188"/>
        <end position="401"/>
    </location>
</feature>
<reference evidence="5" key="2">
    <citation type="submission" date="2019-02" db="EMBL/GenBank/DDBJ databases">
        <title>Granulicella sibirica sp. nov., a psychrotolerant acidobacterium isolated from an organic soil layer in forested tundra, West Siberia.</title>
        <authorList>
            <person name="Oshkin I.Y."/>
            <person name="Kulichevskaya I.S."/>
            <person name="Rijpstra W.I.C."/>
            <person name="Sinninghe Damste J.S."/>
            <person name="Rakitin A.L."/>
            <person name="Ravin N.V."/>
            <person name="Dedysh S.N."/>
        </authorList>
    </citation>
    <scope>NUCLEOTIDE SEQUENCE [LARGE SCALE GENOMIC DNA]</scope>
    <source>
        <strain evidence="5">AF10</strain>
    </source>
</reference>
<keyword evidence="2" id="KW-1133">Transmembrane helix</keyword>
<dbReference type="Proteomes" id="UP000289437">
    <property type="component" value="Unassembled WGS sequence"/>
</dbReference>
<name>A0A4Q0T1I9_9BACT</name>
<feature type="transmembrane region" description="Helical" evidence="2">
    <location>
        <begin position="121"/>
        <end position="139"/>
    </location>
</feature>
<keyword evidence="2" id="KW-0472">Membrane</keyword>
<proteinExistence type="predicted"/>
<evidence type="ECO:0000313" key="5">
    <source>
        <dbReference type="Proteomes" id="UP000289437"/>
    </source>
</evidence>
<accession>A0A4Q0T1I9</accession>
<dbReference type="InterPro" id="IPR036457">
    <property type="entry name" value="PPM-type-like_dom_sf"/>
</dbReference>
<dbReference type="Pfam" id="PF07228">
    <property type="entry name" value="SpoIIE"/>
    <property type="match status" value="1"/>
</dbReference>
<dbReference type="InterPro" id="IPR001932">
    <property type="entry name" value="PPM-type_phosphatase-like_dom"/>
</dbReference>
<dbReference type="PANTHER" id="PTHR43156">
    <property type="entry name" value="STAGE II SPORULATION PROTEIN E-RELATED"/>
    <property type="match status" value="1"/>
</dbReference>
<keyword evidence="5" id="KW-1185">Reference proteome</keyword>
<sequence>MFQPLQNRLRAYERYSGITFFRSQLLLLAVALSVSAIQWFLIDRASLPSTLIYSFVAGNVLNVLLSLAVPFFSFAFPQDWIAFLAILLPVSFIASAAGGVIDRLILRIPMAPLADLRKGDIPYGALICFVIGVSMRVFASVRARLQAANNQLAQQVQYGRQELETQASDLRDAFEIQSSLLPRTIPQIAGVEISCAWQPARTVSGDYFDVLVLSDSRIAFCLADVSGKGMSAALITANLQATLRAFAPDESSPARLCHRLNQALCASLPTGRFVTLVYGILDRKRMTLTYELAGHNAPLLLRGSEVIPLPGSGPVLGILPGAVFSDQAFALRPGDRILISTDGVTEAFNPTGEEFGDDRLVAAALNGGDTAHSIRAEVMRAVSLFAEDHFHDDASLLVVRLDQ</sequence>
<organism evidence="4 5">
    <name type="scientific">Granulicella sibirica</name>
    <dbReference type="NCBI Taxonomy" id="2479048"/>
    <lineage>
        <taxon>Bacteria</taxon>
        <taxon>Pseudomonadati</taxon>
        <taxon>Acidobacteriota</taxon>
        <taxon>Terriglobia</taxon>
        <taxon>Terriglobales</taxon>
        <taxon>Acidobacteriaceae</taxon>
        <taxon>Granulicella</taxon>
    </lineage>
</organism>
<evidence type="ECO:0000256" key="2">
    <source>
        <dbReference type="SAM" id="Phobius"/>
    </source>
</evidence>
<protein>
    <submittedName>
        <fullName evidence="4">Serine phosphatase</fullName>
    </submittedName>
</protein>